<sequence length="287" mass="32913">MGRRTLHRDRFDPAVHETESNAKYAMHENWKEYHPRAMLPRRAEDNHGAHASYRARSPTRNNAPISSLDQDIASLAADRTPLRDRRESIRSSIVPVPVTAMSLNGYDDELRTKNFRFRHSDGKVNPGRYGFVRELDLGLCYTTFLTESKREYSTHCPYRHHPLTVPGIDWIESLGFRNFVDRAIQFWGSPEMAFPTFMLSAWQMKMKKELVEGKAVEGKKRRYQTQSPVLMPLLLIRHRNIIGIGPGIQELVVVQEGMPIMTANTIHPGGVAVIYTTICILMHRMSA</sequence>
<dbReference type="Proteomes" id="UP000193144">
    <property type="component" value="Unassembled WGS sequence"/>
</dbReference>
<accession>A0A1Y1YBE4</accession>
<name>A0A1Y1YBE4_9PLEO</name>
<dbReference type="OrthoDB" id="3797593at2759"/>
<keyword evidence="3" id="KW-1185">Reference proteome</keyword>
<dbReference type="STRING" id="1231657.A0A1Y1YBE4"/>
<organism evidence="2 3">
    <name type="scientific">Clohesyomyces aquaticus</name>
    <dbReference type="NCBI Taxonomy" id="1231657"/>
    <lineage>
        <taxon>Eukaryota</taxon>
        <taxon>Fungi</taxon>
        <taxon>Dikarya</taxon>
        <taxon>Ascomycota</taxon>
        <taxon>Pezizomycotina</taxon>
        <taxon>Dothideomycetes</taxon>
        <taxon>Pleosporomycetidae</taxon>
        <taxon>Pleosporales</taxon>
        <taxon>Lindgomycetaceae</taxon>
        <taxon>Clohesyomyces</taxon>
    </lineage>
</organism>
<proteinExistence type="predicted"/>
<dbReference type="EMBL" id="MCFA01000295">
    <property type="protein sequence ID" value="ORX94934.1"/>
    <property type="molecule type" value="Genomic_DNA"/>
</dbReference>
<evidence type="ECO:0000256" key="1">
    <source>
        <dbReference type="SAM" id="MobiDB-lite"/>
    </source>
</evidence>
<evidence type="ECO:0000313" key="2">
    <source>
        <dbReference type="EMBL" id="ORX94934.1"/>
    </source>
</evidence>
<gene>
    <name evidence="2" type="ORF">BCR34DRAFT_608119</name>
</gene>
<dbReference type="AlphaFoldDB" id="A0A1Y1YBE4"/>
<reference evidence="2 3" key="1">
    <citation type="submission" date="2016-07" db="EMBL/GenBank/DDBJ databases">
        <title>Pervasive Adenine N6-methylation of Active Genes in Fungi.</title>
        <authorList>
            <consortium name="DOE Joint Genome Institute"/>
            <person name="Mondo S.J."/>
            <person name="Dannebaum R.O."/>
            <person name="Kuo R.C."/>
            <person name="Labutti K."/>
            <person name="Haridas S."/>
            <person name="Kuo A."/>
            <person name="Salamov A."/>
            <person name="Ahrendt S.R."/>
            <person name="Lipzen A."/>
            <person name="Sullivan W."/>
            <person name="Andreopoulos W.B."/>
            <person name="Clum A."/>
            <person name="Lindquist E."/>
            <person name="Daum C."/>
            <person name="Ramamoorthy G.K."/>
            <person name="Gryganskyi A."/>
            <person name="Culley D."/>
            <person name="Magnuson J.K."/>
            <person name="James T.Y."/>
            <person name="O'Malley M.A."/>
            <person name="Stajich J.E."/>
            <person name="Spatafora J.W."/>
            <person name="Visel A."/>
            <person name="Grigoriev I.V."/>
        </authorList>
    </citation>
    <scope>NUCLEOTIDE SEQUENCE [LARGE SCALE GENOMIC DNA]</scope>
    <source>
        <strain evidence="2 3">CBS 115471</strain>
    </source>
</reference>
<comment type="caution">
    <text evidence="2">The sequence shown here is derived from an EMBL/GenBank/DDBJ whole genome shotgun (WGS) entry which is preliminary data.</text>
</comment>
<evidence type="ECO:0000313" key="3">
    <source>
        <dbReference type="Proteomes" id="UP000193144"/>
    </source>
</evidence>
<feature type="region of interest" description="Disordered" evidence="1">
    <location>
        <begin position="45"/>
        <end position="66"/>
    </location>
</feature>
<protein>
    <submittedName>
        <fullName evidence="2">Uncharacterized protein</fullName>
    </submittedName>
</protein>